<feature type="compositionally biased region" description="Basic and acidic residues" evidence="1">
    <location>
        <begin position="66"/>
        <end position="76"/>
    </location>
</feature>
<dbReference type="Proteomes" id="UP000887159">
    <property type="component" value="Unassembled WGS sequence"/>
</dbReference>
<protein>
    <submittedName>
        <fullName evidence="2">Uncharacterized protein</fullName>
    </submittedName>
</protein>
<evidence type="ECO:0000313" key="2">
    <source>
        <dbReference type="EMBL" id="GFY27566.1"/>
    </source>
</evidence>
<evidence type="ECO:0000256" key="1">
    <source>
        <dbReference type="SAM" id="MobiDB-lite"/>
    </source>
</evidence>
<name>A0A8X6W4E2_TRICX</name>
<gene>
    <name evidence="2" type="ORF">TNCV_910171</name>
</gene>
<accession>A0A8X6W4E2</accession>
<reference evidence="2" key="1">
    <citation type="submission" date="2020-08" db="EMBL/GenBank/DDBJ databases">
        <title>Multicomponent nature underlies the extraordinary mechanical properties of spider dragline silk.</title>
        <authorList>
            <person name="Kono N."/>
            <person name="Nakamura H."/>
            <person name="Mori M."/>
            <person name="Yoshida Y."/>
            <person name="Ohtoshi R."/>
            <person name="Malay A.D."/>
            <person name="Moran D.A.P."/>
            <person name="Tomita M."/>
            <person name="Numata K."/>
            <person name="Arakawa K."/>
        </authorList>
    </citation>
    <scope>NUCLEOTIDE SEQUENCE</scope>
</reference>
<evidence type="ECO:0000313" key="3">
    <source>
        <dbReference type="Proteomes" id="UP000887159"/>
    </source>
</evidence>
<organism evidence="2 3">
    <name type="scientific">Trichonephila clavipes</name>
    <name type="common">Golden silk orbweaver</name>
    <name type="synonym">Nephila clavipes</name>
    <dbReference type="NCBI Taxonomy" id="2585209"/>
    <lineage>
        <taxon>Eukaryota</taxon>
        <taxon>Metazoa</taxon>
        <taxon>Ecdysozoa</taxon>
        <taxon>Arthropoda</taxon>
        <taxon>Chelicerata</taxon>
        <taxon>Arachnida</taxon>
        <taxon>Araneae</taxon>
        <taxon>Araneomorphae</taxon>
        <taxon>Entelegynae</taxon>
        <taxon>Araneoidea</taxon>
        <taxon>Nephilidae</taxon>
        <taxon>Trichonephila</taxon>
    </lineage>
</organism>
<feature type="region of interest" description="Disordered" evidence="1">
    <location>
        <begin position="52"/>
        <end position="78"/>
    </location>
</feature>
<keyword evidence="3" id="KW-1185">Reference proteome</keyword>
<sequence>MCIPYHPGIKATIDGIATHILSHQEQSQTNAVKAQDYDNSVLGSAQCFAGGLRPQEEQRSAAQVPTEHKSREDPKSIAKQTAWHAVKRCFTSLR</sequence>
<dbReference type="AlphaFoldDB" id="A0A8X6W4E2"/>
<proteinExistence type="predicted"/>
<dbReference type="EMBL" id="BMAU01021380">
    <property type="protein sequence ID" value="GFY27566.1"/>
    <property type="molecule type" value="Genomic_DNA"/>
</dbReference>
<comment type="caution">
    <text evidence="2">The sequence shown here is derived from an EMBL/GenBank/DDBJ whole genome shotgun (WGS) entry which is preliminary data.</text>
</comment>